<accession>W1Q4U5</accession>
<dbReference type="HAMAP" id="MF_00580">
    <property type="entry name" value="CH10"/>
    <property type="match status" value="1"/>
</dbReference>
<evidence type="ECO:0000256" key="4">
    <source>
        <dbReference type="RuleBase" id="RU000535"/>
    </source>
</evidence>
<dbReference type="Pfam" id="PF00166">
    <property type="entry name" value="Cpn10"/>
    <property type="match status" value="1"/>
</dbReference>
<dbReference type="GO" id="GO:0046872">
    <property type="term" value="F:metal ion binding"/>
    <property type="evidence" value="ECO:0007669"/>
    <property type="project" value="TreeGrafter"/>
</dbReference>
<comment type="similarity">
    <text evidence="1 3 4">Belongs to the GroES chaperonin family.</text>
</comment>
<dbReference type="EMBL" id="ACIN03000003">
    <property type="protein sequence ID" value="ESK66196.1"/>
    <property type="molecule type" value="Genomic_DNA"/>
</dbReference>
<comment type="subunit">
    <text evidence="3">Heptamer of 7 subunits arranged in a ring. Interacts with the chaperonin GroEL.</text>
</comment>
<dbReference type="Gene3D" id="2.30.33.40">
    <property type="entry name" value="GroES chaperonin"/>
    <property type="match status" value="1"/>
</dbReference>
<evidence type="ECO:0000256" key="1">
    <source>
        <dbReference type="ARBA" id="ARBA00006975"/>
    </source>
</evidence>
<keyword evidence="3" id="KW-0963">Cytoplasm</keyword>
<dbReference type="InterPro" id="IPR011032">
    <property type="entry name" value="GroES-like_sf"/>
</dbReference>
<evidence type="ECO:0000313" key="6">
    <source>
        <dbReference type="Proteomes" id="UP000019050"/>
    </source>
</evidence>
<comment type="function">
    <text evidence="3 4">Together with the chaperonin GroEL, plays an essential role in assisting protein folding. The GroEL-GroES system forms a nano-cage that allows encapsulation of the non-native substrate proteins and provides a physical environment optimized to promote and accelerate protein folding. GroES binds to the apical surface of the GroEL ring, thereby capping the opening of the GroEL channel.</text>
</comment>
<dbReference type="InterPro" id="IPR037124">
    <property type="entry name" value="Chaperonin_GroES_sf"/>
</dbReference>
<dbReference type="STRING" id="592010.GCWU000182_000539"/>
<reference evidence="5" key="1">
    <citation type="submission" date="2013-06" db="EMBL/GenBank/DDBJ databases">
        <authorList>
            <person name="Weinstock G."/>
            <person name="Sodergren E."/>
            <person name="Clifton S."/>
            <person name="Fulton L."/>
            <person name="Fulton B."/>
            <person name="Courtney L."/>
            <person name="Fronick C."/>
            <person name="Harrison M."/>
            <person name="Strong C."/>
            <person name="Farmer C."/>
            <person name="Delahaunty K."/>
            <person name="Markovic C."/>
            <person name="Hall O."/>
            <person name="Minx P."/>
            <person name="Tomlinson C."/>
            <person name="Mitreva M."/>
            <person name="Nelson J."/>
            <person name="Hou S."/>
            <person name="Wollam A."/>
            <person name="Pepin K.H."/>
            <person name="Johnson M."/>
            <person name="Bhonagiri V."/>
            <person name="Nash W.E."/>
            <person name="Warren W."/>
            <person name="Chinwalla A."/>
            <person name="Mardis E.R."/>
            <person name="Wilson R.K."/>
        </authorList>
    </citation>
    <scope>NUCLEOTIDE SEQUENCE [LARGE SCALE GENOMIC DNA]</scope>
    <source>
        <strain evidence="5">ATCC 49176</strain>
    </source>
</reference>
<dbReference type="GO" id="GO:0005524">
    <property type="term" value="F:ATP binding"/>
    <property type="evidence" value="ECO:0007669"/>
    <property type="project" value="InterPro"/>
</dbReference>
<protein>
    <recommendedName>
        <fullName evidence="3">Co-chaperonin GroES</fullName>
    </recommendedName>
    <alternativeName>
        <fullName evidence="3">10 kDa chaperonin</fullName>
    </alternativeName>
    <alternativeName>
        <fullName evidence="3">Chaperonin-10</fullName>
        <shortName evidence="3">Cpn10</shortName>
    </alternativeName>
</protein>
<sequence>MNGGNPMLKPLGKRLVIEVAPAEEKSVGGLILSSAAQEKQETGTVLAISKEVANAGEVAVGDRVVFESYAGVTVKQDGQEYLVIELDHVLAVLG</sequence>
<dbReference type="HOGENOM" id="CLU_132825_2_1_9"/>
<dbReference type="GO" id="GO:0051082">
    <property type="term" value="F:unfolded protein binding"/>
    <property type="evidence" value="ECO:0007669"/>
    <property type="project" value="TreeGrafter"/>
</dbReference>
<dbReference type="AlphaFoldDB" id="W1Q4U5"/>
<dbReference type="SUPFAM" id="SSF50129">
    <property type="entry name" value="GroES-like"/>
    <property type="match status" value="1"/>
</dbReference>
<keyword evidence="2 3" id="KW-0143">Chaperone</keyword>
<evidence type="ECO:0000256" key="2">
    <source>
        <dbReference type="ARBA" id="ARBA00023186"/>
    </source>
</evidence>
<dbReference type="InterPro" id="IPR020818">
    <property type="entry name" value="Chaperonin_GroES"/>
</dbReference>
<keyword evidence="6" id="KW-1185">Reference proteome</keyword>
<evidence type="ECO:0000256" key="3">
    <source>
        <dbReference type="HAMAP-Rule" id="MF_00580"/>
    </source>
</evidence>
<dbReference type="GO" id="GO:0044183">
    <property type="term" value="F:protein folding chaperone"/>
    <property type="evidence" value="ECO:0007669"/>
    <property type="project" value="InterPro"/>
</dbReference>
<name>W1Q4U5_ABIDE</name>
<dbReference type="SMART" id="SM00883">
    <property type="entry name" value="Cpn10"/>
    <property type="match status" value="1"/>
</dbReference>
<dbReference type="PANTHER" id="PTHR10772">
    <property type="entry name" value="10 KDA HEAT SHOCK PROTEIN"/>
    <property type="match status" value="1"/>
</dbReference>
<gene>
    <name evidence="3" type="primary">groES</name>
    <name evidence="3" type="synonym">groS</name>
    <name evidence="5" type="ORF">GCWU000182_000539</name>
</gene>
<dbReference type="FunFam" id="2.30.33.40:FF:000001">
    <property type="entry name" value="10 kDa chaperonin"/>
    <property type="match status" value="1"/>
</dbReference>
<dbReference type="PRINTS" id="PR00297">
    <property type="entry name" value="CHAPERONIN10"/>
</dbReference>
<evidence type="ECO:0000313" key="5">
    <source>
        <dbReference type="EMBL" id="ESK66196.1"/>
    </source>
</evidence>
<dbReference type="PANTHER" id="PTHR10772:SF58">
    <property type="entry name" value="CO-CHAPERONIN GROES"/>
    <property type="match status" value="1"/>
</dbReference>
<dbReference type="GO" id="GO:0005737">
    <property type="term" value="C:cytoplasm"/>
    <property type="evidence" value="ECO:0007669"/>
    <property type="project" value="UniProtKB-SubCell"/>
</dbReference>
<proteinExistence type="inferred from homology"/>
<dbReference type="Proteomes" id="UP000019050">
    <property type="component" value="Unassembled WGS sequence"/>
</dbReference>
<dbReference type="CDD" id="cd00320">
    <property type="entry name" value="cpn10"/>
    <property type="match status" value="1"/>
</dbReference>
<organism evidence="5 6">
    <name type="scientific">Abiotrophia defectiva ATCC 49176</name>
    <dbReference type="NCBI Taxonomy" id="592010"/>
    <lineage>
        <taxon>Bacteria</taxon>
        <taxon>Bacillati</taxon>
        <taxon>Bacillota</taxon>
        <taxon>Bacilli</taxon>
        <taxon>Lactobacillales</taxon>
        <taxon>Aerococcaceae</taxon>
        <taxon>Abiotrophia</taxon>
    </lineage>
</organism>
<dbReference type="GO" id="GO:0051087">
    <property type="term" value="F:protein-folding chaperone binding"/>
    <property type="evidence" value="ECO:0007669"/>
    <property type="project" value="TreeGrafter"/>
</dbReference>
<dbReference type="eggNOG" id="COG0234">
    <property type="taxonomic scope" value="Bacteria"/>
</dbReference>
<comment type="subcellular location">
    <subcellularLocation>
        <location evidence="3">Cytoplasm</location>
    </subcellularLocation>
</comment>
<comment type="caution">
    <text evidence="5">The sequence shown here is derived from an EMBL/GenBank/DDBJ whole genome shotgun (WGS) entry which is preliminary data.</text>
</comment>